<organism evidence="2 3">
    <name type="scientific">Collybiopsis luxurians FD-317 M1</name>
    <dbReference type="NCBI Taxonomy" id="944289"/>
    <lineage>
        <taxon>Eukaryota</taxon>
        <taxon>Fungi</taxon>
        <taxon>Dikarya</taxon>
        <taxon>Basidiomycota</taxon>
        <taxon>Agaricomycotina</taxon>
        <taxon>Agaricomycetes</taxon>
        <taxon>Agaricomycetidae</taxon>
        <taxon>Agaricales</taxon>
        <taxon>Marasmiineae</taxon>
        <taxon>Omphalotaceae</taxon>
        <taxon>Collybiopsis</taxon>
        <taxon>Collybiopsis luxurians</taxon>
    </lineage>
</organism>
<dbReference type="EMBL" id="KN834791">
    <property type="protein sequence ID" value="KIK57357.1"/>
    <property type="molecule type" value="Genomic_DNA"/>
</dbReference>
<accession>A0A0D0CGN8</accession>
<evidence type="ECO:0000313" key="3">
    <source>
        <dbReference type="Proteomes" id="UP000053593"/>
    </source>
</evidence>
<sequence>MVPRDWVSELPGGKFLSARPPRPPSADAEPDQFVKSQRRDETRIYCDRPRNRLQISIPIALLVPCFGTFQTNIRTLKPSDRSLQFAKRMSDELCVFYTDETQRETAFRELLGEFLEVVIPKVQIGDYTTDGAVMYETVGKDGASRLIIQVKLEQACSKGEPSFQVSLYYLENIRLVRKLAVGGNSQAAGWMRSRMPSILITHVGE</sequence>
<dbReference type="HOGENOM" id="CLU_1337637_0_0_1"/>
<feature type="region of interest" description="Disordered" evidence="1">
    <location>
        <begin position="1"/>
        <end position="34"/>
    </location>
</feature>
<evidence type="ECO:0000313" key="2">
    <source>
        <dbReference type="EMBL" id="KIK57357.1"/>
    </source>
</evidence>
<evidence type="ECO:0000256" key="1">
    <source>
        <dbReference type="SAM" id="MobiDB-lite"/>
    </source>
</evidence>
<gene>
    <name evidence="2" type="ORF">GYMLUDRAFT_46231</name>
</gene>
<keyword evidence="3" id="KW-1185">Reference proteome</keyword>
<dbReference type="AlphaFoldDB" id="A0A0D0CGN8"/>
<dbReference type="OrthoDB" id="4062651at2759"/>
<dbReference type="Proteomes" id="UP000053593">
    <property type="component" value="Unassembled WGS sequence"/>
</dbReference>
<proteinExistence type="predicted"/>
<protein>
    <submittedName>
        <fullName evidence="2">Uncharacterized protein</fullName>
    </submittedName>
</protein>
<name>A0A0D0CGN8_9AGAR</name>
<reference evidence="2 3" key="1">
    <citation type="submission" date="2014-04" db="EMBL/GenBank/DDBJ databases">
        <title>Evolutionary Origins and Diversification of the Mycorrhizal Mutualists.</title>
        <authorList>
            <consortium name="DOE Joint Genome Institute"/>
            <consortium name="Mycorrhizal Genomics Consortium"/>
            <person name="Kohler A."/>
            <person name="Kuo A."/>
            <person name="Nagy L.G."/>
            <person name="Floudas D."/>
            <person name="Copeland A."/>
            <person name="Barry K.W."/>
            <person name="Cichocki N."/>
            <person name="Veneault-Fourrey C."/>
            <person name="LaButti K."/>
            <person name="Lindquist E.A."/>
            <person name="Lipzen A."/>
            <person name="Lundell T."/>
            <person name="Morin E."/>
            <person name="Murat C."/>
            <person name="Riley R."/>
            <person name="Ohm R."/>
            <person name="Sun H."/>
            <person name="Tunlid A."/>
            <person name="Henrissat B."/>
            <person name="Grigoriev I.V."/>
            <person name="Hibbett D.S."/>
            <person name="Martin F."/>
        </authorList>
    </citation>
    <scope>NUCLEOTIDE SEQUENCE [LARGE SCALE GENOMIC DNA]</scope>
    <source>
        <strain evidence="2 3">FD-317 M1</strain>
    </source>
</reference>